<reference evidence="1" key="1">
    <citation type="journal article" date="2014" name="Front. Microbiol.">
        <title>High frequency of phylogenetically diverse reductive dehalogenase-homologous genes in deep subseafloor sedimentary metagenomes.</title>
        <authorList>
            <person name="Kawai M."/>
            <person name="Futagami T."/>
            <person name="Toyoda A."/>
            <person name="Takaki Y."/>
            <person name="Nishi S."/>
            <person name="Hori S."/>
            <person name="Arai W."/>
            <person name="Tsubouchi T."/>
            <person name="Morono Y."/>
            <person name="Uchiyama I."/>
            <person name="Ito T."/>
            <person name="Fujiyama A."/>
            <person name="Inagaki F."/>
            <person name="Takami H."/>
        </authorList>
    </citation>
    <scope>NUCLEOTIDE SEQUENCE</scope>
    <source>
        <strain evidence="1">Expedition CK06-06</strain>
    </source>
</reference>
<proteinExistence type="predicted"/>
<gene>
    <name evidence="1" type="ORF">S01H1_40809</name>
</gene>
<dbReference type="EMBL" id="BARS01025858">
    <property type="protein sequence ID" value="GAG08994.1"/>
    <property type="molecule type" value="Genomic_DNA"/>
</dbReference>
<accession>X0UT40</accession>
<feature type="non-terminal residue" evidence="1">
    <location>
        <position position="1"/>
    </location>
</feature>
<feature type="non-terminal residue" evidence="1">
    <location>
        <position position="267"/>
    </location>
</feature>
<dbReference type="AlphaFoldDB" id="X0UT40"/>
<protein>
    <submittedName>
        <fullName evidence="1">Uncharacterized protein</fullName>
    </submittedName>
</protein>
<sequence length="267" mass="30837">LRKLGELREIYQSDTDPSECKIALENMLRIYQNDPARIKRIEEFAKDLEGSPYGQARKVIGLIEKELEKGEQYFDYIVLTKLQTRAEELLYQIDGSLNGKLAGVITEASALLKPILAEINNNDPGTTLMGEIGIDDIEAELVPSVKASPAGTPETLADFQIKKEDYGSFAKRYEEFARELSENPREREKILGRFLFFIAKLYKRNVDPGNYIFKEKFETDERLSYDREQEFDEETKEMLDPRTKRQFEGALYITGLPEKIRNRAFKL</sequence>
<evidence type="ECO:0000313" key="1">
    <source>
        <dbReference type="EMBL" id="GAG08994.1"/>
    </source>
</evidence>
<comment type="caution">
    <text evidence="1">The sequence shown here is derived from an EMBL/GenBank/DDBJ whole genome shotgun (WGS) entry which is preliminary data.</text>
</comment>
<organism evidence="1">
    <name type="scientific">marine sediment metagenome</name>
    <dbReference type="NCBI Taxonomy" id="412755"/>
    <lineage>
        <taxon>unclassified sequences</taxon>
        <taxon>metagenomes</taxon>
        <taxon>ecological metagenomes</taxon>
    </lineage>
</organism>
<name>X0UT40_9ZZZZ</name>